<protein>
    <submittedName>
        <fullName evidence="2">Uncharacterized protein</fullName>
    </submittedName>
</protein>
<name>A0A5Q0TWM6_9VIRU</name>
<keyword evidence="1" id="KW-0175">Coiled coil</keyword>
<sequence length="143" mass="16694">MMKVYAFIHPDLKILCCALLPEAVPEGVEAVELEVESPDDVVYENGQIRLKTEAEKLEEEKQRKLAELKNYVASLLEPTDYVVIRIAEAEIKGDTDTVEQFKQKYAKQLQEREAIRQWNERMKQAIRNAKSLEELRNLEIRYV</sequence>
<organism evidence="2">
    <name type="scientific">uncultured virus</name>
    <dbReference type="NCBI Taxonomy" id="340016"/>
    <lineage>
        <taxon>Viruses</taxon>
        <taxon>environmental samples</taxon>
    </lineage>
</organism>
<accession>A0A5Q0TWM6</accession>
<evidence type="ECO:0000313" key="2">
    <source>
        <dbReference type="EMBL" id="QGA72444.1"/>
    </source>
</evidence>
<evidence type="ECO:0000256" key="1">
    <source>
        <dbReference type="SAM" id="Coils"/>
    </source>
</evidence>
<dbReference type="EMBL" id="MK783188">
    <property type="protein sequence ID" value="QGA72444.1"/>
    <property type="molecule type" value="Genomic_DNA"/>
</dbReference>
<proteinExistence type="predicted"/>
<feature type="coiled-coil region" evidence="1">
    <location>
        <begin position="43"/>
        <end position="74"/>
    </location>
</feature>
<reference evidence="2" key="1">
    <citation type="submission" date="2019-04" db="EMBL/GenBank/DDBJ databases">
        <title>Diversity and Distribution of a Novel Hyperthermophilic Aquificales Virus Family.</title>
        <authorList>
            <person name="Mead D.A."/>
            <person name="Chevrette M.G."/>
            <person name="Lodes M."/>
            <person name="Hedlund B."/>
            <person name="Schoenfeld T.W."/>
            <person name="Monsma S.A."/>
        </authorList>
    </citation>
    <scope>NUCLEOTIDE SEQUENCE</scope>
</reference>